<evidence type="ECO:0000256" key="5">
    <source>
        <dbReference type="SAM" id="MobiDB-lite"/>
    </source>
</evidence>
<feature type="compositionally biased region" description="Low complexity" evidence="5">
    <location>
        <begin position="239"/>
        <end position="254"/>
    </location>
</feature>
<dbReference type="SMART" id="SM00385">
    <property type="entry name" value="CYCLIN"/>
    <property type="match status" value="2"/>
</dbReference>
<comment type="caution">
    <text evidence="8">The sequence shown here is derived from an EMBL/GenBank/DDBJ whole genome shotgun (WGS) entry which is preliminary data.</text>
</comment>
<dbReference type="GeneID" id="55970730"/>
<feature type="region of interest" description="Disordered" evidence="5">
    <location>
        <begin position="329"/>
        <end position="349"/>
    </location>
</feature>
<dbReference type="InterPro" id="IPR048258">
    <property type="entry name" value="Cyclins_cyclin-box"/>
</dbReference>
<dbReference type="EMBL" id="JAANYQ010000022">
    <property type="protein sequence ID" value="KAF4119593.1"/>
    <property type="molecule type" value="Genomic_DNA"/>
</dbReference>
<feature type="domain" description="Cyclin-like" evidence="6">
    <location>
        <begin position="536"/>
        <end position="617"/>
    </location>
</feature>
<feature type="region of interest" description="Disordered" evidence="5">
    <location>
        <begin position="154"/>
        <end position="254"/>
    </location>
</feature>
<dbReference type="PROSITE" id="PS00292">
    <property type="entry name" value="CYCLINS"/>
    <property type="match status" value="1"/>
</dbReference>
<dbReference type="FunFam" id="1.10.472.10:FF:000001">
    <property type="entry name" value="G2/mitotic-specific cyclin"/>
    <property type="match status" value="1"/>
</dbReference>
<dbReference type="OrthoDB" id="5590282at2759"/>
<evidence type="ECO:0000256" key="3">
    <source>
        <dbReference type="ARBA" id="ARBA00023306"/>
    </source>
</evidence>
<dbReference type="InterPro" id="IPR006671">
    <property type="entry name" value="Cyclin_N"/>
</dbReference>
<comment type="similarity">
    <text evidence="4">Belongs to the cyclin family.</text>
</comment>
<feature type="compositionally biased region" description="Basic and acidic residues" evidence="5">
    <location>
        <begin position="211"/>
        <end position="222"/>
    </location>
</feature>
<gene>
    <name evidence="8" type="ORF">GMORB2_4502</name>
</gene>
<feature type="region of interest" description="Disordered" evidence="5">
    <location>
        <begin position="92"/>
        <end position="141"/>
    </location>
</feature>
<dbReference type="GO" id="GO:0051301">
    <property type="term" value="P:cell division"/>
    <property type="evidence" value="ECO:0007669"/>
    <property type="project" value="UniProtKB-KW"/>
</dbReference>
<proteinExistence type="inferred from homology"/>
<dbReference type="InterPro" id="IPR013763">
    <property type="entry name" value="Cyclin-like_dom"/>
</dbReference>
<accession>A0A9P4YPZ4</accession>
<evidence type="ECO:0000256" key="4">
    <source>
        <dbReference type="RuleBase" id="RU000383"/>
    </source>
</evidence>
<dbReference type="Gene3D" id="1.10.472.10">
    <property type="entry name" value="Cyclin-like"/>
    <property type="match status" value="2"/>
</dbReference>
<dbReference type="Pfam" id="PF00134">
    <property type="entry name" value="Cyclin_N"/>
    <property type="match status" value="1"/>
</dbReference>
<keyword evidence="1" id="KW-0132">Cell division</keyword>
<dbReference type="AlphaFoldDB" id="A0A9P4YPZ4"/>
<evidence type="ECO:0000313" key="9">
    <source>
        <dbReference type="Proteomes" id="UP000749293"/>
    </source>
</evidence>
<dbReference type="InterPro" id="IPR004367">
    <property type="entry name" value="Cyclin_C-dom"/>
</dbReference>
<dbReference type="RefSeq" id="XP_035318245.1">
    <property type="nucleotide sequence ID" value="XM_035466476.1"/>
</dbReference>
<feature type="region of interest" description="Disordered" evidence="5">
    <location>
        <begin position="1"/>
        <end position="44"/>
    </location>
</feature>
<feature type="compositionally biased region" description="Acidic residues" evidence="5">
    <location>
        <begin position="329"/>
        <end position="339"/>
    </location>
</feature>
<dbReference type="InterPro" id="IPR039361">
    <property type="entry name" value="Cyclin"/>
</dbReference>
<evidence type="ECO:0000256" key="1">
    <source>
        <dbReference type="ARBA" id="ARBA00022618"/>
    </source>
</evidence>
<dbReference type="SUPFAM" id="SSF47954">
    <property type="entry name" value="Cyclin-like"/>
    <property type="match status" value="2"/>
</dbReference>
<feature type="compositionally biased region" description="Low complexity" evidence="5">
    <location>
        <begin position="113"/>
        <end position="129"/>
    </location>
</feature>
<reference evidence="8" key="1">
    <citation type="submission" date="2020-03" db="EMBL/GenBank/DDBJ databases">
        <title>Site-based positive gene gene selection in Geosmithia morbida across the United States reveals a broad range of putative effectors and factors for local host and environmental adapation.</title>
        <authorList>
            <person name="Onufrak A."/>
            <person name="Murdoch R.W."/>
            <person name="Gazis R."/>
            <person name="Huff M."/>
            <person name="Staton M."/>
            <person name="Klingeman W."/>
            <person name="Hadziabdic D."/>
        </authorList>
    </citation>
    <scope>NUCLEOTIDE SEQUENCE</scope>
    <source>
        <strain evidence="8">1262</strain>
    </source>
</reference>
<dbReference type="SMART" id="SM01332">
    <property type="entry name" value="Cyclin_C"/>
    <property type="match status" value="1"/>
</dbReference>
<evidence type="ECO:0000259" key="6">
    <source>
        <dbReference type="SMART" id="SM00385"/>
    </source>
</evidence>
<dbReference type="Pfam" id="PF02984">
    <property type="entry name" value="Cyclin_C"/>
    <property type="match status" value="1"/>
</dbReference>
<keyword evidence="3" id="KW-0131">Cell cycle</keyword>
<evidence type="ECO:0000259" key="7">
    <source>
        <dbReference type="SMART" id="SM01332"/>
    </source>
</evidence>
<dbReference type="CDD" id="cd20568">
    <property type="entry name" value="CYCLIN_CLBs_yeast_rpt1"/>
    <property type="match status" value="1"/>
</dbReference>
<sequence length="688" mass="75897">MDARPFRPRGGENAVPSLHQRHKSTGNLSSKPLNGVNPGFRGPAKRAAFGDVTNTTKHHNVVGLGRDGHKVHKAHSVLNLDRSSLNSNAAKENTISVSKDPLTRPAEKAQPLSSKSANISISIGSSRNNTDAGKAPAKKSSVVTVDVKPAAVGRESLLSAREDTRGTHTETQAVEPRHRQSQPRLKQPQPEPAPRKTQGRDLDSLTCQDLVGRHDARDKEPDVSLPPLSDAPTHSAQLTSAASSDRDSAATVSSEAYDVLPSDQMDMVARILRAQDDTTLDELIGGHGQDEPAVPALSVTYGEPAVEAVGPAADNQTTTLSETEEQWYDDEESCEDDDQGYTTSHSLRSRDMTGGVTTLLQPRVTSRVQRELDEAKAEVLATRPPEDVDDEAWDVSMVAEYGDEIFDYLREMEVKMLPNPHYMEHQTEIQWSMRAVLMEWLVQVHGRFHLLPETLFLTVNYVDRFLSSKVVSIGKLQLVGATAILVASKYEEINCPSLQEIVYMVDGGYSAEEVLKAERFMLSMLGFELGWPGPMSFLRRVSKADDYDYDTRTLAKYFLELTIMDERFVASTPSFLAAGAHCLSRLILNKGPWTKAHVHYSGYTWGQLKPLVTMMIECCDDPDNHHRAVFDKYAEKKFKEASVMVQSVLDAGFTLPHDTMPVRVRQAGHAGASYMDDLNMQPAPLSIA</sequence>
<dbReference type="InterPro" id="IPR036915">
    <property type="entry name" value="Cyclin-like_sf"/>
</dbReference>
<evidence type="ECO:0000256" key="2">
    <source>
        <dbReference type="ARBA" id="ARBA00023127"/>
    </source>
</evidence>
<evidence type="ECO:0000313" key="8">
    <source>
        <dbReference type="EMBL" id="KAF4119593.1"/>
    </source>
</evidence>
<feature type="domain" description="Cyclin-like" evidence="6">
    <location>
        <begin position="439"/>
        <end position="523"/>
    </location>
</feature>
<dbReference type="Proteomes" id="UP000749293">
    <property type="component" value="Unassembled WGS sequence"/>
</dbReference>
<name>A0A9P4YPZ4_9HYPO</name>
<feature type="domain" description="Cyclin C-terminal" evidence="7">
    <location>
        <begin position="532"/>
        <end position="647"/>
    </location>
</feature>
<keyword evidence="2 4" id="KW-0195">Cyclin</keyword>
<organism evidence="8 9">
    <name type="scientific">Geosmithia morbida</name>
    <dbReference type="NCBI Taxonomy" id="1094350"/>
    <lineage>
        <taxon>Eukaryota</taxon>
        <taxon>Fungi</taxon>
        <taxon>Dikarya</taxon>
        <taxon>Ascomycota</taxon>
        <taxon>Pezizomycotina</taxon>
        <taxon>Sordariomycetes</taxon>
        <taxon>Hypocreomycetidae</taxon>
        <taxon>Hypocreales</taxon>
        <taxon>Bionectriaceae</taxon>
        <taxon>Geosmithia</taxon>
    </lineage>
</organism>
<protein>
    <submittedName>
        <fullName evidence="8">Cyclin, C-terminal domain</fullName>
    </submittedName>
</protein>
<dbReference type="PANTHER" id="PTHR10177">
    <property type="entry name" value="CYCLINS"/>
    <property type="match status" value="1"/>
</dbReference>
<dbReference type="CDD" id="cd20512">
    <property type="entry name" value="CYCLIN_CLBs_yeast_rpt2"/>
    <property type="match status" value="1"/>
</dbReference>
<keyword evidence="9" id="KW-1185">Reference proteome</keyword>